<proteinExistence type="inferred from homology"/>
<evidence type="ECO:0000256" key="3">
    <source>
        <dbReference type="ARBA" id="ARBA00022729"/>
    </source>
</evidence>
<dbReference type="Gene3D" id="3.90.70.50">
    <property type="entry name" value="Peptidase C10, streptopain"/>
    <property type="match status" value="1"/>
</dbReference>
<evidence type="ECO:0000313" key="8">
    <source>
        <dbReference type="Proteomes" id="UP001628220"/>
    </source>
</evidence>
<evidence type="ECO:0000256" key="1">
    <source>
        <dbReference type="ARBA" id="ARBA00009693"/>
    </source>
</evidence>
<protein>
    <recommendedName>
        <fullName evidence="6">Spi protease inhibitor domain-containing protein</fullName>
    </recommendedName>
</protein>
<sequence length="893" mass="99149">MNKKLLFLLAFIIGSVSVLLAKPITAEQARIKAERILSPKALRSDTPLTLAYVRSAPSSLRSSDAKSLVYYYIFNKGTHDGFAIIAGDDRLYEVLAYSMEGHFDEKAIPDHIKSWFSCYDKQIEEFYRTANASSGTQTYTSGLRSADKIDPLLEREKIRWGQTYPYNSECPIVPRETKQAVTGCVATALSQIMRFHKWPTRGMGEVTYQARGIDGQYTGAYYKVTFDHDYDWANMPGCFEGNVKPTEVEAKAIGTLLKDVGMAIKMSYSSYSSGAFNWDVLPALRDNLRYNKAVRLVSRSGYTAQDWANLILDELKKECPVFYTGRGVDGSGHAFVCDGYNGEGFFHFNWGWDGLANGFYRLEALNPTATGTGAGLGSYNMTQEILVGLSPDRDGSSVDGKLTTPLASVRYTHTKASKRLTLKVSLYQGAYESQGYYFKPAVYKENGENVYLGSRTFRKLSAMNNTVVSLDFDYGSAALADGRYRIMPLWSAQSNGTYEPCAYMNIEPLSIYVTVSNKEVTKIEYDVPEIPLTAETFVSEKSSVKAYSDGTITLKFKNSSDREYYAPVTIFLGDAKQFPSDPNEAVKQLPLVNAQATRVVVVPANSEKEETFNFADCNFAKGEKLGIVAQIPRVYFQVPSEDGSGLGMLPKTKAYRIVGGISVIGTEYTTPILVSNVSSAKVKRMNGACSKVYGPTFKIKNEGVLYDVQEDKKLNLTIRAALLNPANPSMPVMAISHPLEQSIGKGETIEFTPEFDGNKDFWIGYKRDNLLVRLIAVEERDQRILLTNKRKVFGPNLGFVEIYYDTDAAEIASQSAYCYSYQAEGITTLRYGSPTPLTSLDLFDLNGRIVRSFDLALSCQGEVQAEQLPNGTYIVSLRDNIGKVVTTKITVTR</sequence>
<organism evidence="7 8">
    <name type="scientific">Porphyromonas miyakawae</name>
    <dbReference type="NCBI Taxonomy" id="3137470"/>
    <lineage>
        <taxon>Bacteria</taxon>
        <taxon>Pseudomonadati</taxon>
        <taxon>Bacteroidota</taxon>
        <taxon>Bacteroidia</taxon>
        <taxon>Bacteroidales</taxon>
        <taxon>Porphyromonadaceae</taxon>
        <taxon>Porphyromonas</taxon>
    </lineage>
</organism>
<dbReference type="InterPro" id="IPR025896">
    <property type="entry name" value="Spi_Prtas-inh"/>
</dbReference>
<dbReference type="PRINTS" id="PR00797">
    <property type="entry name" value="STREPTOPAIN"/>
</dbReference>
<keyword evidence="4" id="KW-0378">Hydrolase</keyword>
<dbReference type="InterPro" id="IPR044934">
    <property type="entry name" value="Streptopain_sf"/>
</dbReference>
<dbReference type="SUPFAM" id="SSF54001">
    <property type="entry name" value="Cysteine proteinases"/>
    <property type="match status" value="1"/>
</dbReference>
<dbReference type="EMBL" id="BAAFSF010000001">
    <property type="protein sequence ID" value="GAB1251453.1"/>
    <property type="molecule type" value="Genomic_DNA"/>
</dbReference>
<name>A0ABQ0E178_9PORP</name>
<dbReference type="Proteomes" id="UP001628220">
    <property type="component" value="Unassembled WGS sequence"/>
</dbReference>
<evidence type="ECO:0000256" key="2">
    <source>
        <dbReference type="ARBA" id="ARBA00022670"/>
    </source>
</evidence>
<dbReference type="RefSeq" id="WP_411915263.1">
    <property type="nucleotide sequence ID" value="NZ_BAAFSF010000001.1"/>
</dbReference>
<accession>A0ABQ0E178</accession>
<comment type="similarity">
    <text evidence="1">Belongs to the peptidase C10 family.</text>
</comment>
<keyword evidence="8" id="KW-1185">Reference proteome</keyword>
<keyword evidence="5" id="KW-0788">Thiol protease</keyword>
<evidence type="ECO:0000256" key="4">
    <source>
        <dbReference type="ARBA" id="ARBA00022801"/>
    </source>
</evidence>
<keyword evidence="2" id="KW-0645">Protease</keyword>
<reference evidence="7 8" key="1">
    <citation type="journal article" date="2025" name="Int. J. Syst. Evol. Microbiol.">
        <title>Desulfovibrio falkowii sp. nov., Porphyromonas miyakawae sp. nov., Mediterraneibacter flintii sp. nov. and Owariibacterium komagatae gen. nov., sp. nov., isolated from human faeces.</title>
        <authorList>
            <person name="Hamaguchi T."/>
            <person name="Ohara M."/>
            <person name="Hisatomi A."/>
            <person name="Sekiguchi K."/>
            <person name="Takeda J.I."/>
            <person name="Ueyama J."/>
            <person name="Ito M."/>
            <person name="Nishiwaki H."/>
            <person name="Ogi T."/>
            <person name="Hirayama M."/>
            <person name="Ohkuma M."/>
            <person name="Sakamoto M."/>
            <person name="Ohno K."/>
        </authorList>
    </citation>
    <scope>NUCLEOTIDE SEQUENCE [LARGE SCALE GENOMIC DNA]</scope>
    <source>
        <strain evidence="7 8">13CB11C</strain>
    </source>
</reference>
<feature type="domain" description="Spi protease inhibitor" evidence="6">
    <location>
        <begin position="21"/>
        <end position="123"/>
    </location>
</feature>
<dbReference type="Pfam" id="PF01640">
    <property type="entry name" value="Peptidase_C10"/>
    <property type="match status" value="1"/>
</dbReference>
<evidence type="ECO:0000313" key="7">
    <source>
        <dbReference type="EMBL" id="GAB1251453.1"/>
    </source>
</evidence>
<evidence type="ECO:0000259" key="6">
    <source>
        <dbReference type="Pfam" id="PF13734"/>
    </source>
</evidence>
<gene>
    <name evidence="7" type="ORF">Tsumi_05570</name>
</gene>
<keyword evidence="3" id="KW-0732">Signal</keyword>
<comment type="caution">
    <text evidence="7">The sequence shown here is derived from an EMBL/GenBank/DDBJ whole genome shotgun (WGS) entry which is preliminary data.</text>
</comment>
<dbReference type="InterPro" id="IPR038765">
    <property type="entry name" value="Papain-like_cys_pep_sf"/>
</dbReference>
<evidence type="ECO:0000256" key="5">
    <source>
        <dbReference type="ARBA" id="ARBA00022807"/>
    </source>
</evidence>
<dbReference type="InterPro" id="IPR000200">
    <property type="entry name" value="Peptidase_C10"/>
</dbReference>
<dbReference type="Pfam" id="PF13734">
    <property type="entry name" value="Inhibitor_I69"/>
    <property type="match status" value="1"/>
</dbReference>